<dbReference type="InterPro" id="IPR011050">
    <property type="entry name" value="Pectin_lyase_fold/virulence"/>
</dbReference>
<dbReference type="AlphaFoldDB" id="A0A2L0EQF4"/>
<dbReference type="EMBL" id="CP012673">
    <property type="protein sequence ID" value="AUX41529.1"/>
    <property type="molecule type" value="Genomic_DNA"/>
</dbReference>
<evidence type="ECO:0000256" key="1">
    <source>
        <dbReference type="SAM" id="MobiDB-lite"/>
    </source>
</evidence>
<dbReference type="Gene3D" id="2.160.20.10">
    <property type="entry name" value="Single-stranded right-handed beta-helix, Pectin lyase-like"/>
    <property type="match status" value="1"/>
</dbReference>
<dbReference type="SUPFAM" id="SSF51126">
    <property type="entry name" value="Pectin lyase-like"/>
    <property type="match status" value="2"/>
</dbReference>
<dbReference type="InterPro" id="IPR012334">
    <property type="entry name" value="Pectin_lyas_fold"/>
</dbReference>
<feature type="region of interest" description="Disordered" evidence="1">
    <location>
        <begin position="734"/>
        <end position="763"/>
    </location>
</feature>
<reference evidence="2 3" key="1">
    <citation type="submission" date="2015-09" db="EMBL/GenBank/DDBJ databases">
        <title>Sorangium comparison.</title>
        <authorList>
            <person name="Zaburannyi N."/>
            <person name="Bunk B."/>
            <person name="Overmann J."/>
            <person name="Mueller R."/>
        </authorList>
    </citation>
    <scope>NUCLEOTIDE SEQUENCE [LARGE SCALE GENOMIC DNA]</scope>
    <source>
        <strain evidence="2 3">So ce26</strain>
    </source>
</reference>
<name>A0A2L0EQF4_SORCE</name>
<gene>
    <name evidence="2" type="ORF">SOCE26_029490</name>
</gene>
<sequence length="763" mass="76557">MIATNGARRAALRKALRRAKRGEKERTAGMRGAFICYVAGVLRAKLGPATLRRLSALAVSLGAASLLGCDSTHFPEPLEVPQIEDSEPACAPHQLIGSSGCVSVGIQGCVDAFIEDDGICRPALEKCSPGTIPKHDEGCVDVGIPGCAAEFMEADGCRPTMAACPPGTFALPQEGCVSVDGPDGCGEDTWGHVVEMPGDVHVNPSHGGGGDGTRVKPLATVAEALAQVQDGGRVVLAEGDYDEAVEIDRPIEIVGRCASRVTLRGTQSDATGNLSTIWIHDVEGAGVRGVSVASASIGLFIEAAQASVRDVRVAGASGSGVVVVSRPGARLDLSRSVVQATRPSGGAGEVLTGVLILSGASARLTENALLDGTINLRVSSEAQEVTAEGNLLEVTASPADAGDVVGALVDAGTLRLSANALIHHHVGVLVRGAGAALAATRNLIAAPPEGAPGSSDVKADQGARVTLASNVFSGACDAQLAIADAGTEVDASGNLFHGAGAAGTDRPGYAVEQRGGSLSLSSDVVFQAGDAGLLVSGGTLAAGGVVIEGTRAIPIHPELSAGVLVQAAGATLTSAYVAASHVAGVAAFRGASLELSGSLIEGTGPEERDGTGGVGLLSSAAKRLVVQKSAVLKSRAAGVLLLSSPSVLEQTLVRGVESGTFSAVGDDRQAELVPDMGDGLLALGSTADVSAVQVEGCARAGLLFSDSDGALARSRATGNRFGLVLQGARAPAVEQDNTFQGNREQDELTAGDLPVPEITAPAP</sequence>
<dbReference type="Proteomes" id="UP000238348">
    <property type="component" value="Chromosome"/>
</dbReference>
<accession>A0A2L0EQF4</accession>
<protein>
    <submittedName>
        <fullName evidence="2">Uncharacterized protein</fullName>
    </submittedName>
</protein>
<evidence type="ECO:0000313" key="3">
    <source>
        <dbReference type="Proteomes" id="UP000238348"/>
    </source>
</evidence>
<proteinExistence type="predicted"/>
<evidence type="ECO:0000313" key="2">
    <source>
        <dbReference type="EMBL" id="AUX41529.1"/>
    </source>
</evidence>
<organism evidence="2 3">
    <name type="scientific">Sorangium cellulosum</name>
    <name type="common">Polyangium cellulosum</name>
    <dbReference type="NCBI Taxonomy" id="56"/>
    <lineage>
        <taxon>Bacteria</taxon>
        <taxon>Pseudomonadati</taxon>
        <taxon>Myxococcota</taxon>
        <taxon>Polyangia</taxon>
        <taxon>Polyangiales</taxon>
        <taxon>Polyangiaceae</taxon>
        <taxon>Sorangium</taxon>
    </lineage>
</organism>